<dbReference type="PANTHER" id="PTHR45339:SF5">
    <property type="entry name" value="HISTIDINE KINASE"/>
    <property type="match status" value="1"/>
</dbReference>
<dbReference type="InterPro" id="IPR005467">
    <property type="entry name" value="His_kinase_dom"/>
</dbReference>
<evidence type="ECO:0000259" key="6">
    <source>
        <dbReference type="PROSITE" id="PS50110"/>
    </source>
</evidence>
<dbReference type="Proteomes" id="UP000308528">
    <property type="component" value="Unassembled WGS sequence"/>
</dbReference>
<dbReference type="PROSITE" id="PS50113">
    <property type="entry name" value="PAC"/>
    <property type="match status" value="1"/>
</dbReference>
<dbReference type="CDD" id="cd00082">
    <property type="entry name" value="HisKA"/>
    <property type="match status" value="1"/>
</dbReference>
<dbReference type="CDD" id="cd16922">
    <property type="entry name" value="HATPase_EvgS-ArcB-TorS-like"/>
    <property type="match status" value="1"/>
</dbReference>
<dbReference type="SMART" id="SM00448">
    <property type="entry name" value="REC"/>
    <property type="match status" value="1"/>
</dbReference>
<evidence type="ECO:0000259" key="8">
    <source>
        <dbReference type="PROSITE" id="PS50113"/>
    </source>
</evidence>
<dbReference type="CDD" id="cd00130">
    <property type="entry name" value="PAS"/>
    <property type="match status" value="1"/>
</dbReference>
<dbReference type="PROSITE" id="PS50112">
    <property type="entry name" value="PAS"/>
    <property type="match status" value="1"/>
</dbReference>
<dbReference type="SUPFAM" id="SSF47384">
    <property type="entry name" value="Homodimeric domain of signal transducing histidine kinase"/>
    <property type="match status" value="1"/>
</dbReference>
<dbReference type="EMBL" id="SRSF01000002">
    <property type="protein sequence ID" value="THH40383.1"/>
    <property type="molecule type" value="Genomic_DNA"/>
</dbReference>
<feature type="modified residue" description="4-aspartylphosphate" evidence="4">
    <location>
        <position position="452"/>
    </location>
</feature>
<evidence type="ECO:0000256" key="1">
    <source>
        <dbReference type="ARBA" id="ARBA00000085"/>
    </source>
</evidence>
<dbReference type="SMART" id="SM00091">
    <property type="entry name" value="PAS"/>
    <property type="match status" value="1"/>
</dbReference>
<dbReference type="SMART" id="SM00388">
    <property type="entry name" value="HisKA"/>
    <property type="match status" value="1"/>
</dbReference>
<dbReference type="SUPFAM" id="SSF55874">
    <property type="entry name" value="ATPase domain of HSP90 chaperone/DNA topoisomerase II/histidine kinase"/>
    <property type="match status" value="1"/>
</dbReference>
<feature type="domain" description="PAC" evidence="8">
    <location>
        <begin position="91"/>
        <end position="143"/>
    </location>
</feature>
<comment type="catalytic activity">
    <reaction evidence="1">
        <text>ATP + protein L-histidine = ADP + protein N-phospho-L-histidine.</text>
        <dbReference type="EC" id="2.7.13.3"/>
    </reaction>
</comment>
<dbReference type="InterPro" id="IPR003661">
    <property type="entry name" value="HisK_dim/P_dom"/>
</dbReference>
<dbReference type="Gene3D" id="1.10.287.130">
    <property type="match status" value="1"/>
</dbReference>
<name>A0A4V3XLD2_9BACT</name>
<dbReference type="InterPro" id="IPR035965">
    <property type="entry name" value="PAS-like_dom_sf"/>
</dbReference>
<evidence type="ECO:0000256" key="3">
    <source>
        <dbReference type="ARBA" id="ARBA00022553"/>
    </source>
</evidence>
<dbReference type="EC" id="2.7.13.3" evidence="2"/>
<evidence type="ECO:0000256" key="4">
    <source>
        <dbReference type="PROSITE-ProRule" id="PRU00169"/>
    </source>
</evidence>
<dbReference type="InterPro" id="IPR004358">
    <property type="entry name" value="Sig_transdc_His_kin-like_C"/>
</dbReference>
<dbReference type="GO" id="GO:0005524">
    <property type="term" value="F:ATP binding"/>
    <property type="evidence" value="ECO:0007669"/>
    <property type="project" value="UniProtKB-KW"/>
</dbReference>
<dbReference type="NCBIfam" id="TIGR00229">
    <property type="entry name" value="sensory_box"/>
    <property type="match status" value="1"/>
</dbReference>
<dbReference type="SUPFAM" id="SSF55785">
    <property type="entry name" value="PYP-like sensor domain (PAS domain)"/>
    <property type="match status" value="1"/>
</dbReference>
<dbReference type="PROSITE" id="PS50110">
    <property type="entry name" value="RESPONSE_REGULATORY"/>
    <property type="match status" value="1"/>
</dbReference>
<dbReference type="GO" id="GO:0005886">
    <property type="term" value="C:plasma membrane"/>
    <property type="evidence" value="ECO:0007669"/>
    <property type="project" value="UniProtKB-SubCell"/>
</dbReference>
<evidence type="ECO:0000313" key="10">
    <source>
        <dbReference type="Proteomes" id="UP000308528"/>
    </source>
</evidence>
<evidence type="ECO:0000256" key="2">
    <source>
        <dbReference type="ARBA" id="ARBA00012438"/>
    </source>
</evidence>
<dbReference type="Pfam" id="PF02518">
    <property type="entry name" value="HATPase_c"/>
    <property type="match status" value="1"/>
</dbReference>
<feature type="domain" description="PAS" evidence="7">
    <location>
        <begin position="16"/>
        <end position="69"/>
    </location>
</feature>
<organism evidence="9 10">
    <name type="scientific">Neolewinella litorea</name>
    <dbReference type="NCBI Taxonomy" id="2562452"/>
    <lineage>
        <taxon>Bacteria</taxon>
        <taxon>Pseudomonadati</taxon>
        <taxon>Bacteroidota</taxon>
        <taxon>Saprospiria</taxon>
        <taxon>Saprospirales</taxon>
        <taxon>Lewinellaceae</taxon>
        <taxon>Neolewinella</taxon>
    </lineage>
</organism>
<gene>
    <name evidence="9" type="ORF">E4021_06510</name>
</gene>
<keyword evidence="10" id="KW-1185">Reference proteome</keyword>
<protein>
    <recommendedName>
        <fullName evidence="2">histidine kinase</fullName>
        <ecNumber evidence="2">2.7.13.3</ecNumber>
    </recommendedName>
</protein>
<evidence type="ECO:0000259" key="5">
    <source>
        <dbReference type="PROSITE" id="PS50109"/>
    </source>
</evidence>
<dbReference type="GO" id="GO:0000155">
    <property type="term" value="F:phosphorelay sensor kinase activity"/>
    <property type="evidence" value="ECO:0007669"/>
    <property type="project" value="InterPro"/>
</dbReference>
<dbReference type="OrthoDB" id="9811889at2"/>
<dbReference type="FunFam" id="3.30.565.10:FF:000010">
    <property type="entry name" value="Sensor histidine kinase RcsC"/>
    <property type="match status" value="1"/>
</dbReference>
<dbReference type="Gene3D" id="1.20.120.160">
    <property type="entry name" value="HPT domain"/>
    <property type="match status" value="1"/>
</dbReference>
<dbReference type="InterPro" id="IPR000014">
    <property type="entry name" value="PAS"/>
</dbReference>
<dbReference type="Gene3D" id="3.40.50.2300">
    <property type="match status" value="1"/>
</dbReference>
<proteinExistence type="predicted"/>
<feature type="domain" description="Response regulatory" evidence="6">
    <location>
        <begin position="403"/>
        <end position="520"/>
    </location>
</feature>
<dbReference type="Pfam" id="PF13426">
    <property type="entry name" value="PAS_9"/>
    <property type="match status" value="1"/>
</dbReference>
<sequence>MHFLKSSLSAATSRTIEEHARQFVDNAPCGYLITDPNGQLLGINDTLLDWLGYQKEDLAGQRTMQDILNRGGSIYFDTHLAPLLGIQGEVREINLTLVRQDGSKLPVLISATHHVVGDGPTRFNSFVVTNFTDRKKYERELLEARKRAESSDRAKTSFLSTISHEVLTPLNAIIGTADLLGVSELDPNQRRLQSILIQSGNHLLSLFKNILIVAKSGLGELKVSHQPFSVRRLVQSIVDSFRYGSADETTSYTIKIDDRVPAGVVGDPTLFNQVLTNLIGNAAKFARGGKVCIAVEWLDQSELGHHLRFSVTDDGIGIHPEHLDKLFQPFSQATQHIHQKYGGSGLGLSICQRILDYFDSTVQVESTLGQGSRFWFEVVLPEGDIPPQSTLSIGDLPVIGAGRVLIVEDNRTNSFLVARYFRRWKVDFDLAANGKEALECVEANDYDLVLMDLKMPVMDGYTASKRIRSMPPPKNQVPIIAFSASARMAMTEKMHDAHIDDFALKPFDPRQLHAFVRRYLSPPAMNFPELRSTLDHDPAELEAFSIILQQELNQASDALTKAFADDDVHEIGDLKHKLKTTLQILEAETVKQNLQEIVDDLRAGRSPDKKTKATVRQELDKLSRRLARQRW</sequence>
<dbReference type="InterPro" id="IPR036641">
    <property type="entry name" value="HPT_dom_sf"/>
</dbReference>
<feature type="domain" description="Histidine kinase" evidence="5">
    <location>
        <begin position="161"/>
        <end position="382"/>
    </location>
</feature>
<dbReference type="Pfam" id="PF00072">
    <property type="entry name" value="Response_reg"/>
    <property type="match status" value="1"/>
</dbReference>
<dbReference type="PRINTS" id="PR00344">
    <property type="entry name" value="BCTRLSENSOR"/>
</dbReference>
<dbReference type="SUPFAM" id="SSF52172">
    <property type="entry name" value="CheY-like"/>
    <property type="match status" value="1"/>
</dbReference>
<dbReference type="InterPro" id="IPR011006">
    <property type="entry name" value="CheY-like_superfamily"/>
</dbReference>
<dbReference type="Gene3D" id="3.30.565.10">
    <property type="entry name" value="Histidine kinase-like ATPase, C-terminal domain"/>
    <property type="match status" value="1"/>
</dbReference>
<dbReference type="AlphaFoldDB" id="A0A4V3XLD2"/>
<dbReference type="Gene3D" id="3.30.450.20">
    <property type="entry name" value="PAS domain"/>
    <property type="match status" value="1"/>
</dbReference>
<evidence type="ECO:0000313" key="9">
    <source>
        <dbReference type="EMBL" id="THH40383.1"/>
    </source>
</evidence>
<dbReference type="InterPro" id="IPR000700">
    <property type="entry name" value="PAS-assoc_C"/>
</dbReference>
<reference evidence="9 10" key="1">
    <citation type="submission" date="2019-04" db="EMBL/GenBank/DDBJ databases">
        <title>Lewinella litorea sp. nov., isolated from a marine sand.</title>
        <authorList>
            <person name="Yoon J.-H."/>
        </authorList>
    </citation>
    <scope>NUCLEOTIDE SEQUENCE [LARGE SCALE GENOMIC DNA]</scope>
    <source>
        <strain evidence="9 10">HSMS-39</strain>
    </source>
</reference>
<evidence type="ECO:0000259" key="7">
    <source>
        <dbReference type="PROSITE" id="PS50112"/>
    </source>
</evidence>
<dbReference type="InterPro" id="IPR001789">
    <property type="entry name" value="Sig_transdc_resp-reg_receiver"/>
</dbReference>
<keyword evidence="3 4" id="KW-0597">Phosphoprotein</keyword>
<comment type="caution">
    <text evidence="9">The sequence shown here is derived from an EMBL/GenBank/DDBJ whole genome shotgun (WGS) entry which is preliminary data.</text>
</comment>
<dbReference type="RefSeq" id="WP_136457592.1">
    <property type="nucleotide sequence ID" value="NZ_SRSF01000002.1"/>
</dbReference>
<dbReference type="PROSITE" id="PS50109">
    <property type="entry name" value="HIS_KIN"/>
    <property type="match status" value="1"/>
</dbReference>
<dbReference type="Pfam" id="PF00512">
    <property type="entry name" value="HisKA"/>
    <property type="match status" value="1"/>
</dbReference>
<dbReference type="SUPFAM" id="SSF47226">
    <property type="entry name" value="Histidine-containing phosphotransfer domain, HPT domain"/>
    <property type="match status" value="1"/>
</dbReference>
<dbReference type="PANTHER" id="PTHR45339">
    <property type="entry name" value="HYBRID SIGNAL TRANSDUCTION HISTIDINE KINASE J"/>
    <property type="match status" value="1"/>
</dbReference>
<dbReference type="InterPro" id="IPR003594">
    <property type="entry name" value="HATPase_dom"/>
</dbReference>
<dbReference type="CDD" id="cd17546">
    <property type="entry name" value="REC_hyHK_CKI1_RcsC-like"/>
    <property type="match status" value="1"/>
</dbReference>
<dbReference type="InterPro" id="IPR036890">
    <property type="entry name" value="HATPase_C_sf"/>
</dbReference>
<accession>A0A4V3XLD2</accession>
<dbReference type="SMART" id="SM00387">
    <property type="entry name" value="HATPase_c"/>
    <property type="match status" value="1"/>
</dbReference>
<dbReference type="InterPro" id="IPR036097">
    <property type="entry name" value="HisK_dim/P_sf"/>
</dbReference>